<dbReference type="EMBL" id="PDNV01000031">
    <property type="protein sequence ID" value="PLC51976.1"/>
    <property type="molecule type" value="Genomic_DNA"/>
</dbReference>
<protein>
    <submittedName>
        <fullName evidence="1">Cobyrinic acid ac-diamide synthase</fullName>
    </submittedName>
</protein>
<accession>A0A2N4UAD5</accession>
<organism evidence="1 2">
    <name type="scientific">Pollutimonas nitritireducens</name>
    <dbReference type="NCBI Taxonomy" id="2045209"/>
    <lineage>
        <taxon>Bacteria</taxon>
        <taxon>Pseudomonadati</taxon>
        <taxon>Pseudomonadota</taxon>
        <taxon>Betaproteobacteria</taxon>
        <taxon>Burkholderiales</taxon>
        <taxon>Alcaligenaceae</taxon>
        <taxon>Pollutimonas</taxon>
    </lineage>
</organism>
<keyword evidence="2" id="KW-1185">Reference proteome</keyword>
<gene>
    <name evidence="1" type="ORF">CR155_20565</name>
</gene>
<name>A0A2N4UAD5_9BURK</name>
<reference evidence="1 2" key="1">
    <citation type="submission" date="2017-10" db="EMBL/GenBank/DDBJ databases">
        <title>Two draft genome sequences of Pusillimonas sp. strains isolated from a nitrate- and radionuclide-contaminated groundwater in Russia.</title>
        <authorList>
            <person name="Grouzdev D.S."/>
            <person name="Tourova T.P."/>
            <person name="Goeva M.A."/>
            <person name="Babich T.L."/>
            <person name="Sokolova D.S."/>
            <person name="Abdullin R."/>
            <person name="Poltaraus A.B."/>
            <person name="Toshchakov S.V."/>
            <person name="Nazina T.N."/>
        </authorList>
    </citation>
    <scope>NUCLEOTIDE SEQUENCE [LARGE SCALE GENOMIC DNA]</scope>
    <source>
        <strain evidence="1 2">JR1/69-2-13</strain>
    </source>
</reference>
<proteinExistence type="predicted"/>
<comment type="caution">
    <text evidence="1">The sequence shown here is derived from an EMBL/GenBank/DDBJ whole genome shotgun (WGS) entry which is preliminary data.</text>
</comment>
<dbReference type="OrthoDB" id="8526851at2"/>
<dbReference type="Proteomes" id="UP000234328">
    <property type="component" value="Unassembled WGS sequence"/>
</dbReference>
<sequence length="112" mass="12159">MNKGIEYWSGHLAAIAAEGIETKAYARRESLSVSALYYWRKRIKAQTHGPVRPTSTVNAISSAFMPVQIKNAMANAVPCSVVLAPGVRLELAQLPAPEWLAALGSALNRQVR</sequence>
<dbReference type="NCBIfam" id="NF047593">
    <property type="entry name" value="IS66_ISAeme5_TnpA"/>
    <property type="match status" value="1"/>
</dbReference>
<evidence type="ECO:0000313" key="1">
    <source>
        <dbReference type="EMBL" id="PLC51976.1"/>
    </source>
</evidence>
<dbReference type="AlphaFoldDB" id="A0A2N4UAD5"/>
<dbReference type="RefSeq" id="WP_102071918.1">
    <property type="nucleotide sequence ID" value="NZ_PDNV01000031.1"/>
</dbReference>
<evidence type="ECO:0000313" key="2">
    <source>
        <dbReference type="Proteomes" id="UP000234328"/>
    </source>
</evidence>